<dbReference type="EMBL" id="JASBWR010000058">
    <property type="protein sequence ID" value="KAJ9101398.1"/>
    <property type="molecule type" value="Genomic_DNA"/>
</dbReference>
<accession>A0ACC2VQD9</accession>
<comment type="caution">
    <text evidence="1">The sequence shown here is derived from an EMBL/GenBank/DDBJ whole genome shotgun (WGS) entry which is preliminary data.</text>
</comment>
<sequence length="453" mass="52095">MASLQQYIIDVKSAISNEDSIKLKDLISIRPQGEEGIKRSQFDIPSSADVSVLPERFQSVVTSYIQLLKLVYIQSDIKAAFKDLNTLTTNLIRAAESQTNWINLPLINACKELISVYQVQQKNFPDEEPVNDIVVDAAATETGKASPTLELLVTTINKAFKLSLTDKTLELEHSKRRDIYFFLGCLLQLYFKMGKLELAKSVQKAIKGTRLLLPNFSTKKRKKGLASPISTRWYEVSYLYYSALLYLDDMDFVQAEERLSTAFALISYYSDKEAASKHTERILLILIPLRLHNSRLTPSQELWDQFPTLREIYRDNLFKAVYNGNIQQFDECCNRYRMLFLKKYLFLLIEQLRPLCYLKLTRKVCLIYKELNKDPKTDHIVPLSAIQVAFEMSGFYGENIDFSERSFYYTLDALECILANLIVTGRIKGYISHSNKCIVLSRATPFPPQVIKP</sequence>
<gene>
    <name evidence="1" type="ORF">QFC19_005171</name>
</gene>
<keyword evidence="2" id="KW-1185">Reference proteome</keyword>
<proteinExistence type="predicted"/>
<evidence type="ECO:0000313" key="1">
    <source>
        <dbReference type="EMBL" id="KAJ9101398.1"/>
    </source>
</evidence>
<reference evidence="1" key="1">
    <citation type="submission" date="2023-04" db="EMBL/GenBank/DDBJ databases">
        <title>Draft Genome sequencing of Naganishia species isolated from polar environments using Oxford Nanopore Technology.</title>
        <authorList>
            <person name="Leo P."/>
            <person name="Venkateswaran K."/>
        </authorList>
    </citation>
    <scope>NUCLEOTIDE SEQUENCE</scope>
    <source>
        <strain evidence="1">MNA-CCFEE 5261</strain>
    </source>
</reference>
<evidence type="ECO:0000313" key="2">
    <source>
        <dbReference type="Proteomes" id="UP001241377"/>
    </source>
</evidence>
<organism evidence="1 2">
    <name type="scientific">Naganishia cerealis</name>
    <dbReference type="NCBI Taxonomy" id="610337"/>
    <lineage>
        <taxon>Eukaryota</taxon>
        <taxon>Fungi</taxon>
        <taxon>Dikarya</taxon>
        <taxon>Basidiomycota</taxon>
        <taxon>Agaricomycotina</taxon>
        <taxon>Tremellomycetes</taxon>
        <taxon>Filobasidiales</taxon>
        <taxon>Filobasidiaceae</taxon>
        <taxon>Naganishia</taxon>
    </lineage>
</organism>
<dbReference type="Proteomes" id="UP001241377">
    <property type="component" value="Unassembled WGS sequence"/>
</dbReference>
<protein>
    <submittedName>
        <fullName evidence="1">Uncharacterized protein</fullName>
    </submittedName>
</protein>
<name>A0ACC2VQD9_9TREE</name>